<dbReference type="EMBL" id="FUZT01000004">
    <property type="protein sequence ID" value="SKC64962.1"/>
    <property type="molecule type" value="Genomic_DNA"/>
</dbReference>
<dbReference type="STRING" id="36842.SAMN02194393_01972"/>
<dbReference type="InterPro" id="IPR005133">
    <property type="entry name" value="PhaG_MnhG_YufB"/>
</dbReference>
<accession>A0A1T5KMG6</accession>
<keyword evidence="5" id="KW-1185">Reference proteome</keyword>
<proteinExistence type="inferred from homology"/>
<dbReference type="Proteomes" id="UP000190285">
    <property type="component" value="Unassembled WGS sequence"/>
</dbReference>
<feature type="transmembrane region" description="Helical" evidence="3">
    <location>
        <begin position="6"/>
        <end position="25"/>
    </location>
</feature>
<keyword evidence="3" id="KW-0812">Transmembrane</keyword>
<sequence length="97" mass="10926">MIGNVLLVLSWIYIVFGIIGIFRFSNMYSRLLTSSKIDTVAAITTFIALIFYSGFNAFSIRLALIMLFVIFTTPISNHVIARSAYLNGIIIEKEVKK</sequence>
<evidence type="ECO:0000256" key="2">
    <source>
        <dbReference type="ARBA" id="ARBA00008404"/>
    </source>
</evidence>
<dbReference type="NCBIfam" id="TIGR01300">
    <property type="entry name" value="CPA3_mnhG_phaG"/>
    <property type="match status" value="1"/>
</dbReference>
<comment type="similarity">
    <text evidence="2">Belongs to the CPA3 antiporters (TC 2.A.63) subunit G family.</text>
</comment>
<feature type="transmembrane region" description="Helical" evidence="3">
    <location>
        <begin position="61"/>
        <end position="80"/>
    </location>
</feature>
<protein>
    <submittedName>
        <fullName evidence="4">Multisubunit sodium/proton antiporter, MrpG subunit</fullName>
    </submittedName>
</protein>
<dbReference type="RefSeq" id="WP_079491236.1">
    <property type="nucleotide sequence ID" value="NZ_FUZT01000004.1"/>
</dbReference>
<feature type="transmembrane region" description="Helical" evidence="3">
    <location>
        <begin position="37"/>
        <end position="55"/>
    </location>
</feature>
<evidence type="ECO:0000313" key="5">
    <source>
        <dbReference type="Proteomes" id="UP000190285"/>
    </source>
</evidence>
<dbReference type="GO" id="GO:0015385">
    <property type="term" value="F:sodium:proton antiporter activity"/>
    <property type="evidence" value="ECO:0007669"/>
    <property type="project" value="TreeGrafter"/>
</dbReference>
<gene>
    <name evidence="4" type="ORF">SAMN02194393_01972</name>
</gene>
<dbReference type="OrthoDB" id="9806575at2"/>
<evidence type="ECO:0000256" key="3">
    <source>
        <dbReference type="SAM" id="Phobius"/>
    </source>
</evidence>
<dbReference type="PANTHER" id="PTHR34703">
    <property type="entry name" value="ANTIPORTER SUBUNIT MNHG2-RELATED"/>
    <property type="match status" value="1"/>
</dbReference>
<comment type="subcellular location">
    <subcellularLocation>
        <location evidence="1">Membrane</location>
        <topology evidence="1">Multi-pass membrane protein</topology>
    </subcellularLocation>
</comment>
<name>A0A1T5KMG6_9FIRM</name>
<keyword evidence="3" id="KW-0472">Membrane</keyword>
<dbReference type="Pfam" id="PF03334">
    <property type="entry name" value="PhaG_MnhG_YufB"/>
    <property type="match status" value="1"/>
</dbReference>
<organism evidence="4 5">
    <name type="scientific">Maledivibacter halophilus</name>
    <dbReference type="NCBI Taxonomy" id="36842"/>
    <lineage>
        <taxon>Bacteria</taxon>
        <taxon>Bacillati</taxon>
        <taxon>Bacillota</taxon>
        <taxon>Clostridia</taxon>
        <taxon>Peptostreptococcales</taxon>
        <taxon>Caminicellaceae</taxon>
        <taxon>Maledivibacter</taxon>
    </lineage>
</organism>
<reference evidence="4 5" key="1">
    <citation type="submission" date="2017-02" db="EMBL/GenBank/DDBJ databases">
        <authorList>
            <person name="Peterson S.W."/>
        </authorList>
    </citation>
    <scope>NUCLEOTIDE SEQUENCE [LARGE SCALE GENOMIC DNA]</scope>
    <source>
        <strain evidence="4 5">M1</strain>
    </source>
</reference>
<evidence type="ECO:0000256" key="1">
    <source>
        <dbReference type="ARBA" id="ARBA00004141"/>
    </source>
</evidence>
<dbReference type="PANTHER" id="PTHR34703:SF1">
    <property type="entry name" value="ANTIPORTER SUBUNIT MNHG2-RELATED"/>
    <property type="match status" value="1"/>
</dbReference>
<keyword evidence="3" id="KW-1133">Transmembrane helix</keyword>
<evidence type="ECO:0000313" key="4">
    <source>
        <dbReference type="EMBL" id="SKC64962.1"/>
    </source>
</evidence>
<dbReference type="AlphaFoldDB" id="A0A1T5KMG6"/>